<name>A0A4R4J3V7_9GAMM</name>
<protein>
    <submittedName>
        <fullName evidence="2">Uncharacterized protein</fullName>
    </submittedName>
</protein>
<dbReference type="AlphaFoldDB" id="A0A4R4J3V7"/>
<proteinExistence type="predicted"/>
<accession>A0A4R4J3V7</accession>
<keyword evidence="1" id="KW-0472">Membrane</keyword>
<dbReference type="RefSeq" id="WP_132355759.1">
    <property type="nucleotide sequence ID" value="NZ_CAWOJO010000045.1"/>
</dbReference>
<keyword evidence="1" id="KW-1133">Transmembrane helix</keyword>
<dbReference type="EMBL" id="PUJY01000045">
    <property type="protein sequence ID" value="TDB48223.1"/>
    <property type="molecule type" value="Genomic_DNA"/>
</dbReference>
<organism evidence="2 3">
    <name type="scientific">Photorhabdus khanii subsp. guanajuatensis</name>
    <dbReference type="NCBI Taxonomy" id="2100166"/>
    <lineage>
        <taxon>Bacteria</taxon>
        <taxon>Pseudomonadati</taxon>
        <taxon>Pseudomonadota</taxon>
        <taxon>Gammaproteobacteria</taxon>
        <taxon>Enterobacterales</taxon>
        <taxon>Morganellaceae</taxon>
        <taxon>Photorhabdus</taxon>
    </lineage>
</organism>
<sequence length="147" mass="16777">MSVWQIMVALVFLFAIAFCLSFQRKKTAFRTTMRVLAIGIPISIPFTFDLLRPDCHFDINGFYESKGTLCYKYTDFLTLTKNGNGESVPIMKFSILDQDKAIVYPQREDVHIILAVDGEFKIYSYDIYKTVINLEKRYGSGAGTGSR</sequence>
<evidence type="ECO:0000313" key="2">
    <source>
        <dbReference type="EMBL" id="TDB48223.1"/>
    </source>
</evidence>
<comment type="caution">
    <text evidence="2">The sequence shown here is derived from an EMBL/GenBank/DDBJ whole genome shotgun (WGS) entry which is preliminary data.</text>
</comment>
<keyword evidence="1" id="KW-0812">Transmembrane</keyword>
<gene>
    <name evidence="2" type="ORF">C5467_19305</name>
</gene>
<evidence type="ECO:0000313" key="3">
    <source>
        <dbReference type="Proteomes" id="UP000295598"/>
    </source>
</evidence>
<reference evidence="2 3" key="1">
    <citation type="journal article" date="2019" name="Int. J. Syst. Evol. Microbiol.">
        <title>Photorhabdus khanii subsp. guanajuatensis subsp. nov., isolated from Heterorhabditis atacamensis, and Photorhabdus luminescens subsp. mexicana subsp. nov., isolated from Heterorhabditis mexicana entomopathogenic nematodes.</title>
        <authorList>
            <person name="Machado R.A.R."/>
            <person name="Bruno P."/>
            <person name="Arce C.C.M."/>
            <person name="Liechti N."/>
            <person name="Kohler A."/>
            <person name="Bernal J."/>
            <person name="Bruggmann R."/>
            <person name="Turlings T.C.J."/>
        </authorList>
    </citation>
    <scope>NUCLEOTIDE SEQUENCE [LARGE SCALE GENOMIC DNA]</scope>
    <source>
        <strain evidence="2 3">MEX20-17</strain>
    </source>
</reference>
<feature type="transmembrane region" description="Helical" evidence="1">
    <location>
        <begin position="6"/>
        <end position="23"/>
    </location>
</feature>
<evidence type="ECO:0000256" key="1">
    <source>
        <dbReference type="SAM" id="Phobius"/>
    </source>
</evidence>
<dbReference type="Proteomes" id="UP000295598">
    <property type="component" value="Unassembled WGS sequence"/>
</dbReference>